<organism evidence="1 2">
    <name type="scientific">Plakobranchus ocellatus</name>
    <dbReference type="NCBI Taxonomy" id="259542"/>
    <lineage>
        <taxon>Eukaryota</taxon>
        <taxon>Metazoa</taxon>
        <taxon>Spiralia</taxon>
        <taxon>Lophotrochozoa</taxon>
        <taxon>Mollusca</taxon>
        <taxon>Gastropoda</taxon>
        <taxon>Heterobranchia</taxon>
        <taxon>Euthyneura</taxon>
        <taxon>Panpulmonata</taxon>
        <taxon>Sacoglossa</taxon>
        <taxon>Placobranchoidea</taxon>
        <taxon>Plakobranchidae</taxon>
        <taxon>Plakobranchus</taxon>
    </lineage>
</organism>
<comment type="caution">
    <text evidence="1">The sequence shown here is derived from an EMBL/GenBank/DDBJ whole genome shotgun (WGS) entry which is preliminary data.</text>
</comment>
<dbReference type="AlphaFoldDB" id="A0AAV4DG96"/>
<dbReference type="EMBL" id="BLXT01007857">
    <property type="protein sequence ID" value="GFO43179.1"/>
    <property type="molecule type" value="Genomic_DNA"/>
</dbReference>
<keyword evidence="2" id="KW-1185">Reference proteome</keyword>
<proteinExistence type="predicted"/>
<accession>A0AAV4DG96</accession>
<name>A0AAV4DG96_9GAST</name>
<reference evidence="1 2" key="1">
    <citation type="journal article" date="2021" name="Elife">
        <title>Chloroplast acquisition without the gene transfer in kleptoplastic sea slugs, Plakobranchus ocellatus.</title>
        <authorList>
            <person name="Maeda T."/>
            <person name="Takahashi S."/>
            <person name="Yoshida T."/>
            <person name="Shimamura S."/>
            <person name="Takaki Y."/>
            <person name="Nagai Y."/>
            <person name="Toyoda A."/>
            <person name="Suzuki Y."/>
            <person name="Arimoto A."/>
            <person name="Ishii H."/>
            <person name="Satoh N."/>
            <person name="Nishiyama T."/>
            <person name="Hasebe M."/>
            <person name="Maruyama T."/>
            <person name="Minagawa J."/>
            <person name="Obokata J."/>
            <person name="Shigenobu S."/>
        </authorList>
    </citation>
    <scope>NUCLEOTIDE SEQUENCE [LARGE SCALE GENOMIC DNA]</scope>
</reference>
<protein>
    <submittedName>
        <fullName evidence="1">Uncharacterized protein</fullName>
    </submittedName>
</protein>
<dbReference type="Proteomes" id="UP000735302">
    <property type="component" value="Unassembled WGS sequence"/>
</dbReference>
<evidence type="ECO:0000313" key="2">
    <source>
        <dbReference type="Proteomes" id="UP000735302"/>
    </source>
</evidence>
<gene>
    <name evidence="1" type="ORF">PoB_006968400</name>
</gene>
<sequence length="105" mass="12091">MLLSSKEPIVVIVVPGFGASRPGNFSVMPSAGLNLFARASWRPKWDRTVRYHYKSTPERLSRQTDSRVRLAAVINTLESVWRKPHPRQSYFLHAKTTLLREITRT</sequence>
<evidence type="ECO:0000313" key="1">
    <source>
        <dbReference type="EMBL" id="GFO43179.1"/>
    </source>
</evidence>